<organism evidence="17 18">
    <name type="scientific">Frankliniella occidentalis</name>
    <name type="common">Western flower thrips</name>
    <name type="synonym">Euthrips occidentalis</name>
    <dbReference type="NCBI Taxonomy" id="133901"/>
    <lineage>
        <taxon>Eukaryota</taxon>
        <taxon>Metazoa</taxon>
        <taxon>Ecdysozoa</taxon>
        <taxon>Arthropoda</taxon>
        <taxon>Hexapoda</taxon>
        <taxon>Insecta</taxon>
        <taxon>Pterygota</taxon>
        <taxon>Neoptera</taxon>
        <taxon>Paraneoptera</taxon>
        <taxon>Thysanoptera</taxon>
        <taxon>Terebrantia</taxon>
        <taxon>Thripoidea</taxon>
        <taxon>Thripidae</taxon>
        <taxon>Frankliniella</taxon>
    </lineage>
</organism>
<feature type="domain" description="C2H2-type" evidence="15">
    <location>
        <begin position="967"/>
        <end position="994"/>
    </location>
</feature>
<dbReference type="GO" id="GO:0030674">
    <property type="term" value="F:protein-macromolecule adaptor activity"/>
    <property type="evidence" value="ECO:0007669"/>
    <property type="project" value="UniProtKB-ARBA"/>
</dbReference>
<dbReference type="PANTHER" id="PTHR24393">
    <property type="entry name" value="ZINC FINGER PROTEIN"/>
    <property type="match status" value="1"/>
</dbReference>
<evidence type="ECO:0000256" key="13">
    <source>
        <dbReference type="PROSITE-ProRule" id="PRU01263"/>
    </source>
</evidence>
<evidence type="ECO:0000256" key="2">
    <source>
        <dbReference type="ARBA" id="ARBA00004123"/>
    </source>
</evidence>
<feature type="domain" description="C2H2-type" evidence="15">
    <location>
        <begin position="911"/>
        <end position="938"/>
    </location>
</feature>
<dbReference type="Gene3D" id="3.40.1800.20">
    <property type="match status" value="1"/>
</dbReference>
<dbReference type="PROSITE" id="PS51915">
    <property type="entry name" value="ZAD"/>
    <property type="match status" value="1"/>
</dbReference>
<feature type="domain" description="C2H2-type" evidence="15">
    <location>
        <begin position="585"/>
        <end position="612"/>
    </location>
</feature>
<feature type="compositionally biased region" description="Low complexity" evidence="14">
    <location>
        <begin position="281"/>
        <end position="297"/>
    </location>
</feature>
<proteinExistence type="inferred from homology"/>
<evidence type="ECO:0000256" key="9">
    <source>
        <dbReference type="ARBA" id="ARBA00023125"/>
    </source>
</evidence>
<evidence type="ECO:0000259" key="15">
    <source>
        <dbReference type="PROSITE" id="PS50157"/>
    </source>
</evidence>
<dbReference type="PROSITE" id="PS00028">
    <property type="entry name" value="ZINC_FINGER_C2H2_1"/>
    <property type="match status" value="16"/>
</dbReference>
<evidence type="ECO:0000256" key="14">
    <source>
        <dbReference type="SAM" id="MobiDB-lite"/>
    </source>
</evidence>
<dbReference type="GO" id="GO:0001228">
    <property type="term" value="F:DNA-binding transcription activator activity, RNA polymerase II-specific"/>
    <property type="evidence" value="ECO:0007669"/>
    <property type="project" value="TreeGrafter"/>
</dbReference>
<feature type="binding site" evidence="13">
    <location>
        <position position="32"/>
    </location>
    <ligand>
        <name>Zn(2+)</name>
        <dbReference type="ChEBI" id="CHEBI:29105"/>
    </ligand>
</feature>
<dbReference type="FunFam" id="3.30.160.60:FF:000226">
    <property type="entry name" value="Zinc finger protein 236 variant"/>
    <property type="match status" value="1"/>
</dbReference>
<dbReference type="FunFam" id="3.30.160.60:FF:000446">
    <property type="entry name" value="Zinc finger protein"/>
    <property type="match status" value="1"/>
</dbReference>
<dbReference type="GeneID" id="113216688"/>
<evidence type="ECO:0000256" key="8">
    <source>
        <dbReference type="ARBA" id="ARBA00023015"/>
    </source>
</evidence>
<dbReference type="Pfam" id="PF13912">
    <property type="entry name" value="zf-C2H2_6"/>
    <property type="match status" value="1"/>
</dbReference>
<protein>
    <submittedName>
        <fullName evidence="18">Zinc finger protein 420 isoform X2</fullName>
    </submittedName>
</protein>
<dbReference type="GO" id="GO:0008270">
    <property type="term" value="F:zinc ion binding"/>
    <property type="evidence" value="ECO:0007669"/>
    <property type="project" value="UniProtKB-UniRule"/>
</dbReference>
<keyword evidence="11" id="KW-0539">Nucleus</keyword>
<sequence>MQSLASNTSLCHQQGLQTNSWTELLQNFKKICRICGAQNDYLISIFGAEGETHSLDHKIHLYLQLQVRREDVLPSQLCYECMSSLLSWHLLYQNCQEAHHRFQKMLEKAEFPIRQESVLISPPKTLERFQISSHDYSKLSLPTDTQNDIHHGIDVTSQQHFPNTPHINVNQLVEDQENRLLSYEIKSDRHLQYHNLPEVETVDQNELDRVFVSEIPSSMPINSRVITNISHIVSNISNEIQYQEHAELSHTSTHNLENESDDEYGCISSHKKDSTLRKTSKQNSFLKKKSSSLSSESRGMLPQSNDALRDDVMASQFTNRVSAIQLTTSSDSYQQESTCRSKSVLVRHESVHPSVLVSDNQNACHIAETEASTFIESAVIREHRNIGSLNNEGKGTMVSVVRPTCLRRAPTAVVVIENVSTKCNSESKEITAEDEEDKLYNMQTSSNNCIQDSSESKDAYTSSCNATSIRCTEGEAKGLDLSHICFLCKKFISNPVLLLSHEKSHLTDSNPPITFICKFCSHPQNSLHEMHLHYTIHEIEMGKLQKNYSNRRVYLCKQCGLVCATEERLAGHQRLHADSVESFRHECKTCGETFSTRSKLSVHLWTHALKPSLKTFKCHICGKGFGTKSSVMEHRLKHTEEEKSRAFKCVICSMAFGNNTLLGKHRLTHTQEELARPFKCTFCGKAFARNHTLQIHYLSHSNQKNHICNQCGKGFKMRNSLIQHMRTHQDPSVLPSYPCSLCGKNFKVKSRLRDHLRLHSGEKPFVCATCGKCFHKVTALHTHEISHTERRAFMCDVCGKAFKWSKNLRQHKSVHIDPNTSTAQPQPSTSSSNSSGCKLKSKPKQKLCQCGLCGKEFSSKASLRHHVRSIHDERENKSMKTTICSICGKELSNTAGLMRHMKITHGGEKAFKCDICSREYSTKVARDDHRRSHTGERPYTCSICPKTFSSLSNLHIHKASHSEDRPHKCSYCNKQFKRRAHLVPHIRTHTGEKPYVCDICSRGFAQSNDLHKHRLTHSNDKAFTCYCGQAYRIKRDLIRHQNKHHPHNLPPEAQPQVGSESLNTVVDISHQKQQIILTPGLPSASASSFNPNQTSDTNVISSSIIICNSMMQNKR</sequence>
<dbReference type="PROSITE" id="PS50157">
    <property type="entry name" value="ZINC_FINGER_C2H2_2"/>
    <property type="match status" value="15"/>
</dbReference>
<dbReference type="SMART" id="SM00355">
    <property type="entry name" value="ZnF_C2H2"/>
    <property type="match status" value="18"/>
</dbReference>
<keyword evidence="9" id="KW-0238">DNA-binding</keyword>
<feature type="domain" description="C2H2-type" evidence="15">
    <location>
        <begin position="554"/>
        <end position="581"/>
    </location>
</feature>
<feature type="binding site" evidence="13">
    <location>
        <position position="81"/>
    </location>
    <ligand>
        <name>Zn(2+)</name>
        <dbReference type="ChEBI" id="CHEBI:29105"/>
    </ligand>
</feature>
<dbReference type="Pfam" id="PF07776">
    <property type="entry name" value="zf-AD"/>
    <property type="match status" value="1"/>
</dbReference>
<feature type="domain" description="C2H2-type" evidence="15">
    <location>
        <begin position="848"/>
        <end position="876"/>
    </location>
</feature>
<feature type="region of interest" description="Disordered" evidence="14">
    <location>
        <begin position="248"/>
        <end position="305"/>
    </location>
</feature>
<feature type="domain" description="C2H2-type" evidence="15">
    <location>
        <begin position="939"/>
        <end position="966"/>
    </location>
</feature>
<dbReference type="Pfam" id="PF00096">
    <property type="entry name" value="zf-C2H2"/>
    <property type="match status" value="10"/>
</dbReference>
<feature type="domain" description="C2H2-type" evidence="15">
    <location>
        <begin position="995"/>
        <end position="1022"/>
    </location>
</feature>
<dbReference type="SUPFAM" id="SSF57716">
    <property type="entry name" value="Glucocorticoid receptor-like (DNA-binding domain)"/>
    <property type="match status" value="1"/>
</dbReference>
<feature type="binding site" evidence="13">
    <location>
        <position position="35"/>
    </location>
    <ligand>
        <name>Zn(2+)</name>
        <dbReference type="ChEBI" id="CHEBI:29105"/>
    </ligand>
</feature>
<keyword evidence="8" id="KW-0805">Transcription regulation</keyword>
<evidence type="ECO:0000313" key="18">
    <source>
        <dbReference type="RefSeq" id="XP_026292272.1"/>
    </source>
</evidence>
<feature type="domain" description="C2H2-type" evidence="15">
    <location>
        <begin position="882"/>
        <end position="910"/>
    </location>
</feature>
<dbReference type="RefSeq" id="XP_026292272.1">
    <property type="nucleotide sequence ID" value="XM_026436487.2"/>
</dbReference>
<dbReference type="FunFam" id="3.30.160.60:FF:001289">
    <property type="entry name" value="Zinc finger protein 574"/>
    <property type="match status" value="1"/>
</dbReference>
<comment type="subcellular location">
    <subcellularLocation>
        <location evidence="2">Nucleus</location>
    </subcellularLocation>
</comment>
<dbReference type="Proteomes" id="UP000504606">
    <property type="component" value="Unplaced"/>
</dbReference>
<dbReference type="SMART" id="SM00868">
    <property type="entry name" value="zf-AD"/>
    <property type="match status" value="1"/>
</dbReference>
<feature type="domain" description="C2H2-type" evidence="15">
    <location>
        <begin position="678"/>
        <end position="705"/>
    </location>
</feature>
<keyword evidence="4 13" id="KW-0479">Metal-binding</keyword>
<keyword evidence="7 13" id="KW-0862">Zinc</keyword>
<evidence type="ECO:0000256" key="4">
    <source>
        <dbReference type="ARBA" id="ARBA00022723"/>
    </source>
</evidence>
<evidence type="ECO:0000256" key="5">
    <source>
        <dbReference type="ARBA" id="ARBA00022737"/>
    </source>
</evidence>
<feature type="binding site" evidence="13">
    <location>
        <position position="78"/>
    </location>
    <ligand>
        <name>Zn(2+)</name>
        <dbReference type="ChEBI" id="CHEBI:29105"/>
    </ligand>
</feature>
<dbReference type="InterPro" id="IPR036236">
    <property type="entry name" value="Znf_C2H2_sf"/>
</dbReference>
<evidence type="ECO:0000256" key="3">
    <source>
        <dbReference type="ARBA" id="ARBA00006991"/>
    </source>
</evidence>
<dbReference type="PANTHER" id="PTHR24393:SF15">
    <property type="entry name" value="IP01243P-RELATED"/>
    <property type="match status" value="1"/>
</dbReference>
<dbReference type="GO" id="GO:0005634">
    <property type="term" value="C:nucleus"/>
    <property type="evidence" value="ECO:0007669"/>
    <property type="project" value="UniProtKB-SubCell"/>
</dbReference>
<evidence type="ECO:0000256" key="12">
    <source>
        <dbReference type="PROSITE-ProRule" id="PRU00042"/>
    </source>
</evidence>
<dbReference type="FunFam" id="3.30.160.60:FF:000045">
    <property type="entry name" value="ZFP69 zinc finger protein B"/>
    <property type="match status" value="1"/>
</dbReference>
<dbReference type="InterPro" id="IPR013087">
    <property type="entry name" value="Znf_C2H2_type"/>
</dbReference>
<feature type="domain" description="C2H2-type" evidence="15">
    <location>
        <begin position="647"/>
        <end position="674"/>
    </location>
</feature>
<reference evidence="18" key="1">
    <citation type="submission" date="2025-08" db="UniProtKB">
        <authorList>
            <consortium name="RefSeq"/>
        </authorList>
    </citation>
    <scope>IDENTIFICATION</scope>
    <source>
        <tissue evidence="18">Whole organism</tissue>
    </source>
</reference>
<dbReference type="FunFam" id="3.30.160.60:FF:000688">
    <property type="entry name" value="zinc finger protein 197 isoform X1"/>
    <property type="match status" value="1"/>
</dbReference>
<feature type="domain" description="C2H2-type" evidence="15">
    <location>
        <begin position="706"/>
        <end position="733"/>
    </location>
</feature>
<evidence type="ECO:0000256" key="10">
    <source>
        <dbReference type="ARBA" id="ARBA00023163"/>
    </source>
</evidence>
<gene>
    <name evidence="18" type="primary">LOC113216688</name>
</gene>
<accession>A0A6J1THP9</accession>
<feature type="domain" description="C2H2-type" evidence="15">
    <location>
        <begin position="737"/>
        <end position="764"/>
    </location>
</feature>
<evidence type="ECO:0000256" key="6">
    <source>
        <dbReference type="ARBA" id="ARBA00022771"/>
    </source>
</evidence>
<feature type="domain" description="C2H2-type" evidence="15">
    <location>
        <begin position="793"/>
        <end position="820"/>
    </location>
</feature>
<dbReference type="AlphaFoldDB" id="A0A6J1THP9"/>
<keyword evidence="6 12" id="KW-0863">Zinc-finger</keyword>
<dbReference type="SUPFAM" id="SSF57667">
    <property type="entry name" value="beta-beta-alpha zinc fingers"/>
    <property type="match status" value="10"/>
</dbReference>
<comment type="similarity">
    <text evidence="3">Belongs to the krueppel C2H2-type zinc-finger protein family.</text>
</comment>
<keyword evidence="17" id="KW-1185">Reference proteome</keyword>
<dbReference type="GO" id="GO:0000978">
    <property type="term" value="F:RNA polymerase II cis-regulatory region sequence-specific DNA binding"/>
    <property type="evidence" value="ECO:0007669"/>
    <property type="project" value="TreeGrafter"/>
</dbReference>
<comment type="function">
    <text evidence="1">May be involved in transcriptional regulation.</text>
</comment>
<feature type="region of interest" description="Disordered" evidence="14">
    <location>
        <begin position="816"/>
        <end position="841"/>
    </location>
</feature>
<evidence type="ECO:0000256" key="11">
    <source>
        <dbReference type="ARBA" id="ARBA00023242"/>
    </source>
</evidence>
<dbReference type="InterPro" id="IPR012934">
    <property type="entry name" value="Znf_AD"/>
</dbReference>
<name>A0A6J1THP9_FRAOC</name>
<evidence type="ECO:0000313" key="17">
    <source>
        <dbReference type="Proteomes" id="UP000504606"/>
    </source>
</evidence>
<feature type="domain" description="ZAD" evidence="16">
    <location>
        <begin position="30"/>
        <end position="105"/>
    </location>
</feature>
<feature type="domain" description="C2H2-type" evidence="15">
    <location>
        <begin position="616"/>
        <end position="643"/>
    </location>
</feature>
<evidence type="ECO:0000256" key="7">
    <source>
        <dbReference type="ARBA" id="ARBA00022833"/>
    </source>
</evidence>
<feature type="compositionally biased region" description="Low complexity" evidence="14">
    <location>
        <begin position="818"/>
        <end position="835"/>
    </location>
</feature>
<evidence type="ECO:0000259" key="16">
    <source>
        <dbReference type="PROSITE" id="PS51915"/>
    </source>
</evidence>
<feature type="domain" description="C2H2-type" evidence="15">
    <location>
        <begin position="765"/>
        <end position="792"/>
    </location>
</feature>
<keyword evidence="5" id="KW-0677">Repeat</keyword>
<dbReference type="FunFam" id="3.30.160.60:FF:000358">
    <property type="entry name" value="zinc finger protein 24"/>
    <property type="match status" value="1"/>
</dbReference>
<keyword evidence="10" id="KW-0804">Transcription</keyword>
<evidence type="ECO:0000256" key="1">
    <source>
        <dbReference type="ARBA" id="ARBA00003767"/>
    </source>
</evidence>
<dbReference type="Gene3D" id="3.30.160.60">
    <property type="entry name" value="Classic Zinc Finger"/>
    <property type="match status" value="12"/>
</dbReference>
<dbReference type="FunFam" id="3.30.160.60:FF:000145">
    <property type="entry name" value="Zinc finger protein 574"/>
    <property type="match status" value="2"/>
</dbReference>